<comment type="caution">
    <text evidence="1">The sequence shown here is derived from an EMBL/GenBank/DDBJ whole genome shotgun (WGS) entry which is preliminary data.</text>
</comment>
<dbReference type="Proteomes" id="UP000554482">
    <property type="component" value="Unassembled WGS sequence"/>
</dbReference>
<dbReference type="AlphaFoldDB" id="A0A7J6X0U1"/>
<reference evidence="1 2" key="1">
    <citation type="submission" date="2020-06" db="EMBL/GenBank/DDBJ databases">
        <title>Transcriptomic and genomic resources for Thalictrum thalictroides and T. hernandezii: Facilitating candidate gene discovery in an emerging model plant lineage.</title>
        <authorList>
            <person name="Arias T."/>
            <person name="Riano-Pachon D.M."/>
            <person name="Di Stilio V.S."/>
        </authorList>
    </citation>
    <scope>NUCLEOTIDE SEQUENCE [LARGE SCALE GENOMIC DNA]</scope>
    <source>
        <strain evidence="2">cv. WT478/WT964</strain>
        <tissue evidence="1">Leaves</tissue>
    </source>
</reference>
<organism evidence="1 2">
    <name type="scientific">Thalictrum thalictroides</name>
    <name type="common">Rue-anemone</name>
    <name type="synonym">Anemone thalictroides</name>
    <dbReference type="NCBI Taxonomy" id="46969"/>
    <lineage>
        <taxon>Eukaryota</taxon>
        <taxon>Viridiplantae</taxon>
        <taxon>Streptophyta</taxon>
        <taxon>Embryophyta</taxon>
        <taxon>Tracheophyta</taxon>
        <taxon>Spermatophyta</taxon>
        <taxon>Magnoliopsida</taxon>
        <taxon>Ranunculales</taxon>
        <taxon>Ranunculaceae</taxon>
        <taxon>Thalictroideae</taxon>
        <taxon>Thalictrum</taxon>
    </lineage>
</organism>
<dbReference type="OrthoDB" id="1751327at2759"/>
<evidence type="ECO:0000313" key="1">
    <source>
        <dbReference type="EMBL" id="KAF5202667.1"/>
    </source>
</evidence>
<gene>
    <name evidence="1" type="ORF">FRX31_007746</name>
</gene>
<protein>
    <submittedName>
        <fullName evidence="1">Uncharacterized protein</fullName>
    </submittedName>
</protein>
<sequence length="61" mass="7461">MIAEQSGEIYQYLESRRWDCWVTLDKHEFRANLIVYDMKNFDVYLGLRWMQGYHGRINTIS</sequence>
<name>A0A7J6X0U1_THATH</name>
<accession>A0A7J6X0U1</accession>
<dbReference type="Pfam" id="PF08284">
    <property type="entry name" value="RVP_2"/>
    <property type="match status" value="1"/>
</dbReference>
<evidence type="ECO:0000313" key="2">
    <source>
        <dbReference type="Proteomes" id="UP000554482"/>
    </source>
</evidence>
<proteinExistence type="predicted"/>
<dbReference type="EMBL" id="JABWDY010007782">
    <property type="protein sequence ID" value="KAF5202667.1"/>
    <property type="molecule type" value="Genomic_DNA"/>
</dbReference>
<keyword evidence="2" id="KW-1185">Reference proteome</keyword>